<gene>
    <name evidence="3" type="ORF">KQP761_LOCUS18492</name>
</gene>
<dbReference type="Gene3D" id="2.40.128.340">
    <property type="match status" value="1"/>
</dbReference>
<evidence type="ECO:0000256" key="1">
    <source>
        <dbReference type="ARBA" id="ARBA00022729"/>
    </source>
</evidence>
<proteinExistence type="predicted"/>
<dbReference type="Gene3D" id="2.30.30.100">
    <property type="match status" value="7"/>
</dbReference>
<name>A0A815XUA3_9BILA</name>
<feature type="non-terminal residue" evidence="3">
    <location>
        <position position="1"/>
    </location>
</feature>
<dbReference type="InterPro" id="IPR013517">
    <property type="entry name" value="FG-GAP"/>
</dbReference>
<dbReference type="EMBL" id="CAJNOW010009408">
    <property type="protein sequence ID" value="CAF1562625.1"/>
    <property type="molecule type" value="Genomic_DNA"/>
</dbReference>
<dbReference type="Pfam" id="PF13517">
    <property type="entry name" value="FG-GAP_3"/>
    <property type="match status" value="8"/>
</dbReference>
<dbReference type="InterPro" id="IPR028994">
    <property type="entry name" value="Integrin_alpha_N"/>
</dbReference>
<organism evidence="3 4">
    <name type="scientific">Rotaria magnacalcarata</name>
    <dbReference type="NCBI Taxonomy" id="392030"/>
    <lineage>
        <taxon>Eukaryota</taxon>
        <taxon>Metazoa</taxon>
        <taxon>Spiralia</taxon>
        <taxon>Gnathifera</taxon>
        <taxon>Rotifera</taxon>
        <taxon>Eurotatoria</taxon>
        <taxon>Bdelloidea</taxon>
        <taxon>Philodinida</taxon>
        <taxon>Philodinidae</taxon>
        <taxon>Rotaria</taxon>
    </lineage>
</organism>
<comment type="caution">
    <text evidence="3">The sequence shown here is derived from an EMBL/GenBank/DDBJ whole genome shotgun (WGS) entry which is preliminary data.</text>
</comment>
<reference evidence="3" key="1">
    <citation type="submission" date="2021-02" db="EMBL/GenBank/DDBJ databases">
        <authorList>
            <person name="Nowell W R."/>
        </authorList>
    </citation>
    <scope>NUCLEOTIDE SEQUENCE</scope>
</reference>
<feature type="region of interest" description="Disordered" evidence="2">
    <location>
        <begin position="1218"/>
        <end position="1245"/>
    </location>
</feature>
<dbReference type="AlphaFoldDB" id="A0A815XUA3"/>
<dbReference type="OrthoDB" id="10022113at2759"/>
<evidence type="ECO:0000256" key="2">
    <source>
        <dbReference type="SAM" id="MobiDB-lite"/>
    </source>
</evidence>
<dbReference type="Gene3D" id="2.130.10.130">
    <property type="entry name" value="Integrin alpha, N-terminal"/>
    <property type="match status" value="2"/>
</dbReference>
<evidence type="ECO:0000313" key="3">
    <source>
        <dbReference type="EMBL" id="CAF1562625.1"/>
    </source>
</evidence>
<dbReference type="PANTHER" id="PTHR46580">
    <property type="entry name" value="SENSOR KINASE-RELATED"/>
    <property type="match status" value="1"/>
</dbReference>
<dbReference type="SUPFAM" id="SSF69318">
    <property type="entry name" value="Integrin alpha N-terminal domain"/>
    <property type="match status" value="3"/>
</dbReference>
<evidence type="ECO:0000313" key="4">
    <source>
        <dbReference type="Proteomes" id="UP000663834"/>
    </source>
</evidence>
<sequence>QQCELKFKETPKKPIEYNYGPRSVAVGYFNNDSWLDMVVTNHIVHTIAIYRGQNGGTFSNPIQYPTGVGSTPYVAVVGDFNKDNLSYIAVANFGTNSIGIFLGYGNGSFEKYAEIPMGSSRPIMISVCDLNNDTQLDMVSANYGTHSISILYGFGNGEFTSPNRYTTDYDSLPSSVVSGEFNNDNYVDITVANYGTDNIVILFGNNNNTFANQVTISAGRGSRPHSITVGSFNSDTYLDSAVANYGRNEIAVILNLGNGTFEKPVGYSTGSASPYSINVGDFNQDNRLDIIVTNNGTNNTALFLGYGNGTFTEPTISSTGASSSISFAICDVNKDHRLDIIVISNDTGTLDILLGSFEGFQNQIQFLTGYAPSFIAVGNGSFSNPTILTVGSGPQSIAVGDFNNDTHLDIVVANSSSNDVTVLLGFGNGSFANESSSSTGAYPQSVAVGDFNKDTHLDIVIANSGSNTTSVLLGYGNGSFSVATTFSVGSSPQFVAVGDFNNDIKLDIVVANFLSNDVSVLLGYGNDSFANEIRFSTGVRPYSIAVDDLNNDTRMDIVVSNVFSNDVSVLLGYGDGSFANQIRFSTGSWPKSVAIGNFNSDNRLDIVVASNGNMSVSILLQYNRGFLKNELSCASGSGSKLRYTAVGGMNDDGQLDIILANYGTNNVGILFGLGNSSFLNQMIFNTGLNSHPSAIAIGDFNDDTQLDFAVTYDGARTADIFLGYGNGTFTRQINDGIYFEYSPIAVASGDLNNDGKTEIIVTYDASDNVNILVSSKNVVLSNKTKLSAGSQSQSIAIGDFNSDSRLDIVIVNHGSADISILLGYGNGSFSNQIRYSTGCFPQSVTVVDFNNDTRLDIAVVNFSSEDMSILLGYGNDYFANQTRFSAGTYPQSIGIGDFNKDTHLDIGIANYASKNMSVLLGYGNVYFANQTTFSIGSQPQSVAAGNFNNDTRLDLAVANTASDDVSVFFGGIIIGLINQSTLITGSGSLLRSVVIADFNNDSRMDVAVANSGSHSIDIFLGYTSGDFNNETQLDVVVSNYASQSISVFFGYDNGFFGNQAVYSTGSNSYPYFVAVGDFNSDIMLDIVVVSQETSSLTRTSEYKSPLMDPLASILYSSSSANTKKRKNRSLQPPLKPISTKQSRCQVGMLLRSSTPKTPLQSRKTTNIAAHPMTLSTSSLSTTNSPQSPRCSTPLFAKQRRTRPFIVCELCRQRAFQSSDYQRNKNQDNQIKKSNDNQQTSHHHSATLHYYQYQTNTSTIRRRRSSIDQLLVWII</sequence>
<keyword evidence="1" id="KW-0732">Signal</keyword>
<accession>A0A815XUA3</accession>
<protein>
    <submittedName>
        <fullName evidence="3">Uncharacterized protein</fullName>
    </submittedName>
</protein>
<dbReference type="Proteomes" id="UP000663834">
    <property type="component" value="Unassembled WGS sequence"/>
</dbReference>
<dbReference type="PANTHER" id="PTHR46580:SF4">
    <property type="entry name" value="ATP_GTP-BINDING PROTEIN"/>
    <property type="match status" value="1"/>
</dbReference>
<feature type="compositionally biased region" description="Basic and acidic residues" evidence="2">
    <location>
        <begin position="1221"/>
        <end position="1234"/>
    </location>
</feature>